<name>A0A5S4YNX5_9BRAD</name>
<dbReference type="Proteomes" id="UP000324797">
    <property type="component" value="Unassembled WGS sequence"/>
</dbReference>
<protein>
    <submittedName>
        <fullName evidence="1">Uncharacterized protein</fullName>
    </submittedName>
</protein>
<evidence type="ECO:0000313" key="2">
    <source>
        <dbReference type="Proteomes" id="UP000324797"/>
    </source>
</evidence>
<proteinExistence type="predicted"/>
<reference evidence="1 2" key="1">
    <citation type="submission" date="2019-08" db="EMBL/GenBank/DDBJ databases">
        <title>Bradyrhizobium hipponensis sp. nov., a rhizobium isolated from a Lupinus angustifolius root nodule in Tunisia.</title>
        <authorList>
            <person name="Off K."/>
            <person name="Rejili M."/>
            <person name="Mars M."/>
            <person name="Brachmann A."/>
            <person name="Marin M."/>
        </authorList>
    </citation>
    <scope>NUCLEOTIDE SEQUENCE [LARGE SCALE GENOMIC DNA]</scope>
    <source>
        <strain evidence="2">aSej3</strain>
    </source>
</reference>
<comment type="caution">
    <text evidence="1">The sequence shown here is derived from an EMBL/GenBank/DDBJ whole genome shotgun (WGS) entry which is preliminary data.</text>
</comment>
<evidence type="ECO:0000313" key="1">
    <source>
        <dbReference type="EMBL" id="TYO66111.1"/>
    </source>
</evidence>
<gene>
    <name evidence="1" type="ORF">FXV83_13040</name>
</gene>
<accession>A0A5S4YNX5</accession>
<sequence length="92" mass="10164">MELLLDAVESREHDVDGLIDAQVAGNKIKYQTLATRVDHAYASAGLVYDAAQAVTKNGEYVQIEQKRFPVFKASSARAPEPRREFGDDQLAV</sequence>
<dbReference type="AlphaFoldDB" id="A0A5S4YNX5"/>
<organism evidence="1 2">
    <name type="scientific">Bradyrhizobium hipponense</name>
    <dbReference type="NCBI Taxonomy" id="2605638"/>
    <lineage>
        <taxon>Bacteria</taxon>
        <taxon>Pseudomonadati</taxon>
        <taxon>Pseudomonadota</taxon>
        <taxon>Alphaproteobacteria</taxon>
        <taxon>Hyphomicrobiales</taxon>
        <taxon>Nitrobacteraceae</taxon>
        <taxon>Bradyrhizobium</taxon>
    </lineage>
</organism>
<keyword evidence="2" id="KW-1185">Reference proteome</keyword>
<dbReference type="EMBL" id="VSTH01000042">
    <property type="protein sequence ID" value="TYO66111.1"/>
    <property type="molecule type" value="Genomic_DNA"/>
</dbReference>